<reference evidence="2" key="1">
    <citation type="submission" date="2021-05" db="EMBL/GenBank/DDBJ databases">
        <authorList>
            <person name="Alioto T."/>
            <person name="Alioto T."/>
            <person name="Gomez Garrido J."/>
        </authorList>
    </citation>
    <scope>NUCLEOTIDE SEQUENCE</scope>
</reference>
<dbReference type="EMBL" id="HBUE01092206">
    <property type="protein sequence ID" value="CAG6482063.1"/>
    <property type="molecule type" value="Transcribed_RNA"/>
</dbReference>
<evidence type="ECO:0000256" key="1">
    <source>
        <dbReference type="SAM" id="MobiDB-lite"/>
    </source>
</evidence>
<dbReference type="AlphaFoldDB" id="A0A8D8BUG6"/>
<sequence>MSWFHQRKEQLGANQHVHLVSLEELRVGKVDAVRKHPSGDVDVGRRDGASDSGGHQAFESSTKLAASGLELDLHFVSGQTLHIVDSRDGNVSTFPFQAKGVGHGFSYEVCLGTTVQEGSALVSLIVAIGDQNHRCKQQNCFGGRCAQGAGCRDVGSRRLGCQRDRHRRQEVMPRVVGWRFSHSDVRLLLGMRAVVVELRVVPLVTLLASLR</sequence>
<evidence type="ECO:0000313" key="2">
    <source>
        <dbReference type="EMBL" id="CAG6482063.1"/>
    </source>
</evidence>
<protein>
    <submittedName>
        <fullName evidence="2">(northern house mosquito) hypothetical protein</fullName>
    </submittedName>
</protein>
<feature type="compositionally biased region" description="Basic and acidic residues" evidence="1">
    <location>
        <begin position="36"/>
        <end position="49"/>
    </location>
</feature>
<feature type="region of interest" description="Disordered" evidence="1">
    <location>
        <begin position="36"/>
        <end position="57"/>
    </location>
</feature>
<accession>A0A8D8BUG6</accession>
<proteinExistence type="predicted"/>
<name>A0A8D8BUG6_CULPI</name>
<organism evidence="2">
    <name type="scientific">Culex pipiens</name>
    <name type="common">House mosquito</name>
    <dbReference type="NCBI Taxonomy" id="7175"/>
    <lineage>
        <taxon>Eukaryota</taxon>
        <taxon>Metazoa</taxon>
        <taxon>Ecdysozoa</taxon>
        <taxon>Arthropoda</taxon>
        <taxon>Hexapoda</taxon>
        <taxon>Insecta</taxon>
        <taxon>Pterygota</taxon>
        <taxon>Neoptera</taxon>
        <taxon>Endopterygota</taxon>
        <taxon>Diptera</taxon>
        <taxon>Nematocera</taxon>
        <taxon>Culicoidea</taxon>
        <taxon>Culicidae</taxon>
        <taxon>Culicinae</taxon>
        <taxon>Culicini</taxon>
        <taxon>Culex</taxon>
        <taxon>Culex</taxon>
    </lineage>
</organism>